<keyword evidence="7" id="KW-1185">Reference proteome</keyword>
<comment type="similarity">
    <text evidence="5">Belongs to the 4-toluene sulfonate uptake permease (TSUP) (TC 2.A.102) family.</text>
</comment>
<comment type="subcellular location">
    <subcellularLocation>
        <location evidence="5">Cell membrane</location>
        <topology evidence="5">Multi-pass membrane protein</topology>
    </subcellularLocation>
    <subcellularLocation>
        <location evidence="1">Membrane</location>
        <topology evidence="1">Multi-pass membrane protein</topology>
    </subcellularLocation>
</comment>
<protein>
    <recommendedName>
        <fullName evidence="5">Probable membrane transporter protein</fullName>
    </recommendedName>
</protein>
<comment type="caution">
    <text evidence="6">The sequence shown here is derived from an EMBL/GenBank/DDBJ whole genome shotgun (WGS) entry which is preliminary data.</text>
</comment>
<evidence type="ECO:0000313" key="7">
    <source>
        <dbReference type="Proteomes" id="UP000028824"/>
    </source>
</evidence>
<accession>A0A086XYE1</accession>
<feature type="transmembrane region" description="Helical" evidence="5">
    <location>
        <begin position="91"/>
        <end position="110"/>
    </location>
</feature>
<evidence type="ECO:0000256" key="4">
    <source>
        <dbReference type="ARBA" id="ARBA00023136"/>
    </source>
</evidence>
<keyword evidence="5" id="KW-1003">Cell membrane</keyword>
<feature type="transmembrane region" description="Helical" evidence="5">
    <location>
        <begin position="249"/>
        <end position="266"/>
    </location>
</feature>
<dbReference type="PANTHER" id="PTHR43483">
    <property type="entry name" value="MEMBRANE TRANSPORTER PROTEIN HI_0806-RELATED"/>
    <property type="match status" value="1"/>
</dbReference>
<dbReference type="PANTHER" id="PTHR43483:SF3">
    <property type="entry name" value="MEMBRANE TRANSPORTER PROTEIN HI_0806-RELATED"/>
    <property type="match status" value="1"/>
</dbReference>
<dbReference type="Pfam" id="PF01925">
    <property type="entry name" value="TauE"/>
    <property type="match status" value="1"/>
</dbReference>
<gene>
    <name evidence="6" type="ORF">CG50_00465</name>
</gene>
<name>A0A086XYE1_9RHOB</name>
<dbReference type="InterPro" id="IPR002781">
    <property type="entry name" value="TM_pro_TauE-like"/>
</dbReference>
<keyword evidence="2 5" id="KW-0812">Transmembrane</keyword>
<dbReference type="Proteomes" id="UP000028824">
    <property type="component" value="Unassembled WGS sequence"/>
</dbReference>
<keyword evidence="4 5" id="KW-0472">Membrane</keyword>
<keyword evidence="3 5" id="KW-1133">Transmembrane helix</keyword>
<evidence type="ECO:0000256" key="2">
    <source>
        <dbReference type="ARBA" id="ARBA00022692"/>
    </source>
</evidence>
<sequence>MPDIASLGLLFGFLVLVGGVAGIISGLLGVGGGIVLVPAFFYMFSALGYQSAGLMQVCVATSLATIIVTSARSVMAHHKKGAVDWVMLKQWALPIAIGAVAGVVVVSHLHTHTLQIIFGTMLLLIAAYMIVGKASWRISDNPPSALFRAWFAPLMGFMSVLLGIGGGSIGTPMQTLHNIPIHRAVATSSGFGVLIAIPSTVGFLLTHVENAPPYTLGAVNIPAFLVVIAVSVITAPWGAALAHRLPARQLKIAFAVFLMLIALNMLRKALF</sequence>
<evidence type="ECO:0000256" key="1">
    <source>
        <dbReference type="ARBA" id="ARBA00004141"/>
    </source>
</evidence>
<evidence type="ECO:0000256" key="5">
    <source>
        <dbReference type="RuleBase" id="RU363041"/>
    </source>
</evidence>
<dbReference type="GO" id="GO:0005886">
    <property type="term" value="C:plasma membrane"/>
    <property type="evidence" value="ECO:0007669"/>
    <property type="project" value="UniProtKB-SubCell"/>
</dbReference>
<dbReference type="STRING" id="1105367.CG50_00465"/>
<feature type="transmembrane region" description="Helical" evidence="5">
    <location>
        <begin position="52"/>
        <end position="71"/>
    </location>
</feature>
<feature type="transmembrane region" description="Helical" evidence="5">
    <location>
        <begin position="116"/>
        <end position="134"/>
    </location>
</feature>
<dbReference type="OrthoDB" id="457670at2"/>
<evidence type="ECO:0000313" key="6">
    <source>
        <dbReference type="EMBL" id="KFI27041.1"/>
    </source>
</evidence>
<feature type="transmembrane region" description="Helical" evidence="5">
    <location>
        <begin position="217"/>
        <end position="237"/>
    </location>
</feature>
<feature type="transmembrane region" description="Helical" evidence="5">
    <location>
        <begin position="7"/>
        <end position="40"/>
    </location>
</feature>
<evidence type="ECO:0000256" key="3">
    <source>
        <dbReference type="ARBA" id="ARBA00022989"/>
    </source>
</evidence>
<feature type="transmembrane region" description="Helical" evidence="5">
    <location>
        <begin position="146"/>
        <end position="164"/>
    </location>
</feature>
<reference evidence="6 7" key="1">
    <citation type="submission" date="2014-03" db="EMBL/GenBank/DDBJ databases">
        <title>Genome of Paenirhodobacter enshiensis DW2-9.</title>
        <authorList>
            <person name="Wang D."/>
            <person name="Wang G."/>
        </authorList>
    </citation>
    <scope>NUCLEOTIDE SEQUENCE [LARGE SCALE GENOMIC DNA]</scope>
    <source>
        <strain evidence="6 7">DW2-9</strain>
    </source>
</reference>
<proteinExistence type="inferred from homology"/>
<feature type="transmembrane region" description="Helical" evidence="5">
    <location>
        <begin position="184"/>
        <end position="205"/>
    </location>
</feature>
<dbReference type="RefSeq" id="WP_036636918.1">
    <property type="nucleotide sequence ID" value="NZ_JFZB01000011.1"/>
</dbReference>
<organism evidence="6 7">
    <name type="scientific">Paenirhodobacter enshiensis</name>
    <dbReference type="NCBI Taxonomy" id="1105367"/>
    <lineage>
        <taxon>Bacteria</taxon>
        <taxon>Pseudomonadati</taxon>
        <taxon>Pseudomonadota</taxon>
        <taxon>Alphaproteobacteria</taxon>
        <taxon>Rhodobacterales</taxon>
        <taxon>Rhodobacter group</taxon>
        <taxon>Paenirhodobacter</taxon>
    </lineage>
</organism>
<dbReference type="EMBL" id="JFZB01000011">
    <property type="protein sequence ID" value="KFI27041.1"/>
    <property type="molecule type" value="Genomic_DNA"/>
</dbReference>
<dbReference type="eggNOG" id="COG0730">
    <property type="taxonomic scope" value="Bacteria"/>
</dbReference>
<dbReference type="AlphaFoldDB" id="A0A086XYE1"/>